<evidence type="ECO:0000313" key="3">
    <source>
        <dbReference type="EMBL" id="EMF57385.1"/>
    </source>
</evidence>
<keyword evidence="1" id="KW-0808">Transferase</keyword>
<dbReference type="Gene3D" id="3.40.50.720">
    <property type="entry name" value="NAD(P)-binding Rossmann-like Domain"/>
    <property type="match status" value="1"/>
</dbReference>
<feature type="region of interest" description="Disordered" evidence="2">
    <location>
        <begin position="80"/>
        <end position="118"/>
    </location>
</feature>
<dbReference type="SUPFAM" id="SSF51735">
    <property type="entry name" value="NAD(P)-binding Rossmann-fold domains"/>
    <property type="match status" value="1"/>
</dbReference>
<dbReference type="SUPFAM" id="SSF100950">
    <property type="entry name" value="NagB/RpiA/CoA transferase-like"/>
    <property type="match status" value="1"/>
</dbReference>
<feature type="compositionally biased region" description="Basic residues" evidence="2">
    <location>
        <begin position="233"/>
        <end position="247"/>
    </location>
</feature>
<feature type="compositionally biased region" description="Basic and acidic residues" evidence="2">
    <location>
        <begin position="220"/>
        <end position="232"/>
    </location>
</feature>
<dbReference type="AlphaFoldDB" id="M3FWK8"/>
<gene>
    <name evidence="3" type="ORF">SBD_0057</name>
</gene>
<sequence length="269" mass="29746">MTDLSTKVVVVTGAARGQGAAEAEALTREGAREIATDVTEAPGCRRLDVTSEQDRAGLVAEVKEAYRQVHGLVNDAGITWAGPARRRTPRGLRPRPRRRRHRPAARHPAPRPADAARRLDRQRRVLRRAHRPLPSGVHRRLMGPAEAVQGGRAGTRTAWNPRHLVKAMRGATDLVHGTRRVIGLMDHTAEDGTGKIVGECSLPLTGECVHRIITERPGCHADRPRARRDGTGGHRRGHPCPHRRAAEHRRPLSRLLIPFTPSSRREPPR</sequence>
<name>M3FWK8_9ACTN</name>
<protein>
    <submittedName>
        <fullName evidence="3">Short chain dehydrogenase</fullName>
    </submittedName>
</protein>
<dbReference type="InterPro" id="IPR002347">
    <property type="entry name" value="SDR_fam"/>
</dbReference>
<accession>M3FWK8</accession>
<dbReference type="Gene3D" id="3.40.1080.10">
    <property type="entry name" value="Glutaconate Coenzyme A-transferase"/>
    <property type="match status" value="1"/>
</dbReference>
<proteinExistence type="predicted"/>
<reference evidence="4" key="1">
    <citation type="journal article" date="2013" name="Genome Announc.">
        <title>Draft Genome Sequence of Streptomyces bottropensis ATCC 25435, a Bottromycin-Producing Actinomycete.</title>
        <authorList>
            <person name="Zhang H."/>
            <person name="Zhou W."/>
            <person name="Zhuang Y."/>
            <person name="Liang X."/>
            <person name="Liu T."/>
        </authorList>
    </citation>
    <scope>NUCLEOTIDE SEQUENCE [LARGE SCALE GENOMIC DNA]</scope>
    <source>
        <strain evidence="4">ATCC 25435</strain>
    </source>
</reference>
<dbReference type="InterPro" id="IPR004165">
    <property type="entry name" value="CoA_trans_fam_I"/>
</dbReference>
<evidence type="ECO:0000256" key="1">
    <source>
        <dbReference type="ARBA" id="ARBA00022679"/>
    </source>
</evidence>
<dbReference type="InterPro" id="IPR036291">
    <property type="entry name" value="NAD(P)-bd_dom_sf"/>
</dbReference>
<feature type="region of interest" description="Disordered" evidence="2">
    <location>
        <begin position="220"/>
        <end position="253"/>
    </location>
</feature>
<dbReference type="Proteomes" id="UP000030760">
    <property type="component" value="Unassembled WGS sequence"/>
</dbReference>
<dbReference type="PANTHER" id="PTHR13707:SF60">
    <property type="entry name" value="ACETATE COA-TRANSFERASE SUBUNIT ALPHA"/>
    <property type="match status" value="1"/>
</dbReference>
<dbReference type="GO" id="GO:0008410">
    <property type="term" value="F:CoA-transferase activity"/>
    <property type="evidence" value="ECO:0007669"/>
    <property type="project" value="InterPro"/>
</dbReference>
<feature type="compositionally biased region" description="Basic residues" evidence="2">
    <location>
        <begin position="84"/>
        <end position="109"/>
    </location>
</feature>
<dbReference type="Pfam" id="PF00106">
    <property type="entry name" value="adh_short"/>
    <property type="match status" value="1"/>
</dbReference>
<dbReference type="PANTHER" id="PTHR13707">
    <property type="entry name" value="KETOACID-COENZYME A TRANSFERASE"/>
    <property type="match status" value="1"/>
</dbReference>
<evidence type="ECO:0000256" key="2">
    <source>
        <dbReference type="SAM" id="MobiDB-lite"/>
    </source>
</evidence>
<organism evidence="3 4">
    <name type="scientific">Streptomyces bottropensis ATCC 25435</name>
    <dbReference type="NCBI Taxonomy" id="1054862"/>
    <lineage>
        <taxon>Bacteria</taxon>
        <taxon>Bacillati</taxon>
        <taxon>Actinomycetota</taxon>
        <taxon>Actinomycetes</taxon>
        <taxon>Kitasatosporales</taxon>
        <taxon>Streptomycetaceae</taxon>
        <taxon>Streptomyces</taxon>
    </lineage>
</organism>
<evidence type="ECO:0000313" key="4">
    <source>
        <dbReference type="Proteomes" id="UP000030760"/>
    </source>
</evidence>
<dbReference type="InterPro" id="IPR037171">
    <property type="entry name" value="NagB/RpiA_transferase-like"/>
</dbReference>
<dbReference type="EMBL" id="KB405056">
    <property type="protein sequence ID" value="EMF57385.1"/>
    <property type="molecule type" value="Genomic_DNA"/>
</dbReference>